<dbReference type="Gene3D" id="2.40.30.170">
    <property type="match status" value="1"/>
</dbReference>
<evidence type="ECO:0000259" key="4">
    <source>
        <dbReference type="Pfam" id="PF25944"/>
    </source>
</evidence>
<dbReference type="AlphaFoldDB" id="A0A5B7X524"/>
<evidence type="ECO:0000259" key="5">
    <source>
        <dbReference type="Pfam" id="PF25967"/>
    </source>
</evidence>
<dbReference type="PROSITE" id="PS51257">
    <property type="entry name" value="PROKAR_LIPOPROTEIN"/>
    <property type="match status" value="1"/>
</dbReference>
<evidence type="ECO:0000256" key="1">
    <source>
        <dbReference type="ARBA" id="ARBA00004196"/>
    </source>
</evidence>
<dbReference type="KEGG" id="afla:FHG64_10110"/>
<dbReference type="GO" id="GO:0046677">
    <property type="term" value="P:response to antibiotic"/>
    <property type="evidence" value="ECO:0007669"/>
    <property type="project" value="TreeGrafter"/>
</dbReference>
<dbReference type="Pfam" id="PF25917">
    <property type="entry name" value="BSH_RND"/>
    <property type="match status" value="1"/>
</dbReference>
<dbReference type="InterPro" id="IPR058625">
    <property type="entry name" value="MdtA-like_BSH"/>
</dbReference>
<dbReference type="Pfam" id="PF25944">
    <property type="entry name" value="Beta-barrel_RND"/>
    <property type="match status" value="1"/>
</dbReference>
<organism evidence="6 7">
    <name type="scientific">Antarcticibacterium flavum</name>
    <dbReference type="NCBI Taxonomy" id="2058175"/>
    <lineage>
        <taxon>Bacteria</taxon>
        <taxon>Pseudomonadati</taxon>
        <taxon>Bacteroidota</taxon>
        <taxon>Flavobacteriia</taxon>
        <taxon>Flavobacteriales</taxon>
        <taxon>Flavobacteriaceae</taxon>
        <taxon>Antarcticibacterium</taxon>
    </lineage>
</organism>
<dbReference type="Pfam" id="PF25967">
    <property type="entry name" value="RND-MFP_C"/>
    <property type="match status" value="1"/>
</dbReference>
<dbReference type="Gene3D" id="1.10.287.470">
    <property type="entry name" value="Helix hairpin bin"/>
    <property type="match status" value="1"/>
</dbReference>
<sequence length="368" mass="40072">MKKIFSIVCLGMILLSCGDKNQEQAQAPATYPVIEVPVRTVTDYSSFPANIEGTINSAVRAKVPGYITRVLVDEGEQVKRGQLLFTLETESLTQDAEAARAAVNAAQVEVDKLVPLVEKNIISEVQLETAKAQLSQAKSNYNSITANIGYANIKSPVDGYVGAINFRSGNLVSPGDAQPLTTVSQAEEVYAFFAMNEADYYEFMEEAEGNSRQEKLDNMPPVKLILAGDREYKYEGEIKTINPQVDAGTGTVNFRATFPNPEGLLATGNSGRILIPRTYENVMVIPSKATYEAQGRIYTFRLDEGDTVRNTLLQGNKKIGDLLIVQAGINAGDRIVAEGVAKLRDGQRITPNPTELDSIAGQIQPVFK</sequence>
<dbReference type="RefSeq" id="WP_139066288.1">
    <property type="nucleotide sequence ID" value="NZ_CP040812.1"/>
</dbReference>
<feature type="domain" description="Multidrug resistance protein MdtA-like C-terminal permuted SH3" evidence="5">
    <location>
        <begin position="281"/>
        <end position="340"/>
    </location>
</feature>
<evidence type="ECO:0000256" key="2">
    <source>
        <dbReference type="ARBA" id="ARBA00009477"/>
    </source>
</evidence>
<comment type="similarity">
    <text evidence="2">Belongs to the membrane fusion protein (MFP) (TC 8.A.1) family.</text>
</comment>
<dbReference type="InterPro" id="IPR058626">
    <property type="entry name" value="MdtA-like_b-barrel"/>
</dbReference>
<dbReference type="OrthoDB" id="9801814at2"/>
<dbReference type="PANTHER" id="PTHR30158">
    <property type="entry name" value="ACRA/E-RELATED COMPONENT OF DRUG EFFLUX TRANSPORTER"/>
    <property type="match status" value="1"/>
</dbReference>
<dbReference type="EMBL" id="CP040812">
    <property type="protein sequence ID" value="QCY69723.1"/>
    <property type="molecule type" value="Genomic_DNA"/>
</dbReference>
<proteinExistence type="inferred from homology"/>
<evidence type="ECO:0000259" key="3">
    <source>
        <dbReference type="Pfam" id="PF25917"/>
    </source>
</evidence>
<gene>
    <name evidence="6" type="ORF">FHG64_10110</name>
</gene>
<feature type="domain" description="Multidrug resistance protein MdtA-like barrel-sandwich hybrid" evidence="3">
    <location>
        <begin position="58"/>
        <end position="183"/>
    </location>
</feature>
<feature type="domain" description="Multidrug resistance protein MdtA-like beta-barrel" evidence="4">
    <location>
        <begin position="194"/>
        <end position="269"/>
    </location>
</feature>
<dbReference type="GO" id="GO:0022857">
    <property type="term" value="F:transmembrane transporter activity"/>
    <property type="evidence" value="ECO:0007669"/>
    <property type="project" value="InterPro"/>
</dbReference>
<dbReference type="Proteomes" id="UP000309016">
    <property type="component" value="Chromosome"/>
</dbReference>
<protein>
    <submittedName>
        <fullName evidence="6">Efflux RND transporter periplasmic adaptor subunit</fullName>
    </submittedName>
</protein>
<dbReference type="GO" id="GO:0030313">
    <property type="term" value="C:cell envelope"/>
    <property type="evidence" value="ECO:0007669"/>
    <property type="project" value="UniProtKB-SubCell"/>
</dbReference>
<accession>A0A5B7X524</accession>
<dbReference type="PANTHER" id="PTHR30158:SF23">
    <property type="entry name" value="MULTIDRUG RESISTANCE PROTEIN MEXA"/>
    <property type="match status" value="1"/>
</dbReference>
<name>A0A5B7X524_9FLAO</name>
<dbReference type="InterPro" id="IPR058627">
    <property type="entry name" value="MdtA-like_C"/>
</dbReference>
<evidence type="ECO:0000313" key="6">
    <source>
        <dbReference type="EMBL" id="QCY69723.1"/>
    </source>
</evidence>
<evidence type="ECO:0000313" key="7">
    <source>
        <dbReference type="Proteomes" id="UP000309016"/>
    </source>
</evidence>
<dbReference type="Gene3D" id="2.40.50.100">
    <property type="match status" value="1"/>
</dbReference>
<comment type="subcellular location">
    <subcellularLocation>
        <location evidence="1">Cell envelope</location>
    </subcellularLocation>
</comment>
<dbReference type="Gene3D" id="2.40.420.20">
    <property type="match status" value="1"/>
</dbReference>
<dbReference type="SUPFAM" id="SSF111369">
    <property type="entry name" value="HlyD-like secretion proteins"/>
    <property type="match status" value="1"/>
</dbReference>
<dbReference type="GO" id="GO:0005886">
    <property type="term" value="C:plasma membrane"/>
    <property type="evidence" value="ECO:0007669"/>
    <property type="project" value="TreeGrafter"/>
</dbReference>
<dbReference type="NCBIfam" id="TIGR01730">
    <property type="entry name" value="RND_mfp"/>
    <property type="match status" value="1"/>
</dbReference>
<keyword evidence="7" id="KW-1185">Reference proteome</keyword>
<dbReference type="InterPro" id="IPR006143">
    <property type="entry name" value="RND_pump_MFP"/>
</dbReference>
<reference evidence="6 7" key="1">
    <citation type="submission" date="2019-06" db="EMBL/GenBank/DDBJ databases">
        <title>Complete genome sequence of Antarcticibacterium flavum KCTC 52984T from an Antarctic marine sediment.</title>
        <authorList>
            <person name="Lee Y.M."/>
            <person name="Shin S.C."/>
        </authorList>
    </citation>
    <scope>NUCLEOTIDE SEQUENCE [LARGE SCALE GENOMIC DNA]</scope>
    <source>
        <strain evidence="6 7">KCTC 52984</strain>
    </source>
</reference>